<sequence>MPLFKDDDGTAHQITSAAGNADVQIWRLGGDCTAILMALPYCSRR</sequence>
<accession>A0A9Q3VJI5</accession>
<evidence type="ECO:0000313" key="1">
    <source>
        <dbReference type="EMBL" id="MCD9873316.1"/>
    </source>
</evidence>
<comment type="caution">
    <text evidence="1">The sequence shown here is derived from an EMBL/GenBank/DDBJ whole genome shotgun (WGS) entry which is preliminary data.</text>
</comment>
<dbReference type="RefSeq" id="WP_232647280.1">
    <property type="nucleotide sequence ID" value="NZ_JAJSBI010000002.1"/>
</dbReference>
<dbReference type="EMBL" id="JAJSBI010000002">
    <property type="protein sequence ID" value="MCD9873316.1"/>
    <property type="molecule type" value="Genomic_DNA"/>
</dbReference>
<dbReference type="Proteomes" id="UP001108029">
    <property type="component" value="Unassembled WGS sequence"/>
</dbReference>
<dbReference type="AlphaFoldDB" id="A0A9Q3VJI5"/>
<keyword evidence="2" id="KW-1185">Reference proteome</keyword>
<reference evidence="1" key="1">
    <citation type="submission" date="2021-12" db="EMBL/GenBank/DDBJ databases">
        <authorList>
            <person name="Lee J.-H."/>
            <person name="Kim S.-B."/>
        </authorList>
    </citation>
    <scope>NUCLEOTIDE SEQUENCE</scope>
    <source>
        <strain evidence="1">NR30</strain>
    </source>
</reference>
<organism evidence="1 2">
    <name type="scientific">Streptomyces guryensis</name>
    <dbReference type="NCBI Taxonomy" id="2886947"/>
    <lineage>
        <taxon>Bacteria</taxon>
        <taxon>Bacillati</taxon>
        <taxon>Actinomycetota</taxon>
        <taxon>Actinomycetes</taxon>
        <taxon>Kitasatosporales</taxon>
        <taxon>Streptomycetaceae</taxon>
        <taxon>Streptomyces</taxon>
    </lineage>
</organism>
<gene>
    <name evidence="1" type="ORF">LJ657_06460</name>
</gene>
<protein>
    <submittedName>
        <fullName evidence="1">Uncharacterized protein</fullName>
    </submittedName>
</protein>
<name>A0A9Q3VJI5_9ACTN</name>
<evidence type="ECO:0000313" key="2">
    <source>
        <dbReference type="Proteomes" id="UP001108029"/>
    </source>
</evidence>
<proteinExistence type="predicted"/>